<dbReference type="SMART" id="SM00060">
    <property type="entry name" value="FN3"/>
    <property type="match status" value="1"/>
</dbReference>
<dbReference type="InterPro" id="IPR003961">
    <property type="entry name" value="FN3_dom"/>
</dbReference>
<dbReference type="InterPro" id="IPR019954">
    <property type="entry name" value="Ubiquitin_CS"/>
</dbReference>
<dbReference type="InterPro" id="IPR036116">
    <property type="entry name" value="FN3_sf"/>
</dbReference>
<evidence type="ECO:0000256" key="2">
    <source>
        <dbReference type="ARBA" id="ARBA00022499"/>
    </source>
</evidence>
<gene>
    <name evidence="5" type="ORF">UFOPK3733_01870</name>
</gene>
<dbReference type="Gene3D" id="2.60.40.10">
    <property type="entry name" value="Immunoglobulins"/>
    <property type="match status" value="1"/>
</dbReference>
<dbReference type="AlphaFoldDB" id="A0A6J7K8B1"/>
<dbReference type="InterPro" id="IPR029071">
    <property type="entry name" value="Ubiquitin-like_domsf"/>
</dbReference>
<dbReference type="PROSITE" id="PS50053">
    <property type="entry name" value="UBIQUITIN_2"/>
    <property type="match status" value="1"/>
</dbReference>
<dbReference type="SUPFAM" id="SSF49265">
    <property type="entry name" value="Fibronectin type III"/>
    <property type="match status" value="1"/>
</dbReference>
<accession>A0A6J7K8B1</accession>
<dbReference type="Pfam" id="PF00240">
    <property type="entry name" value="ubiquitin"/>
    <property type="match status" value="1"/>
</dbReference>
<dbReference type="CDD" id="cd01803">
    <property type="entry name" value="Ubl_ubiquitin"/>
    <property type="match status" value="1"/>
</dbReference>
<dbReference type="PROSITE" id="PS00299">
    <property type="entry name" value="UBIQUITIN_1"/>
    <property type="match status" value="1"/>
</dbReference>
<evidence type="ECO:0000259" key="4">
    <source>
        <dbReference type="PROSITE" id="PS50853"/>
    </source>
</evidence>
<dbReference type="PANTHER" id="PTHR10666">
    <property type="entry name" value="UBIQUITIN"/>
    <property type="match status" value="1"/>
</dbReference>
<dbReference type="InterPro" id="IPR000626">
    <property type="entry name" value="Ubiquitin-like_dom"/>
</dbReference>
<name>A0A6J7K8B1_9ZZZZ</name>
<dbReference type="Pfam" id="PF00041">
    <property type="entry name" value="fn3"/>
    <property type="match status" value="1"/>
</dbReference>
<dbReference type="FunFam" id="3.10.20.90:FF:000009">
    <property type="entry name" value="Ubiquitin-60S ribosomal protein"/>
    <property type="match status" value="1"/>
</dbReference>
<sequence length="287" mass="30205">MQIFIRTITGKTITLEVEPSDSIDNVKQKVQDKEGIPPDRQRLIFAGKQLEDGRTLSDYNIQKESLLHLVLRLPTATVATYADKSLSPRLGAGQKLLEISDGTTATQKVVGVLGGATHLLTFWIKGTVIWTIEFTDTTAGILSTESGTLAQSSPGLAKQQITVTAPADSVGANLSFKGSNGTLLFDSVSFAVLGTRPAPPTAVTALVATPGDGQVHLEWNAPASGPAATGYRVYWQPGNLMLATNSTSIDITVQNGVANRFRVVAVNAGGASPALATRMITTHAPQA</sequence>
<dbReference type="InterPro" id="IPR019956">
    <property type="entry name" value="Ubiquitin_dom"/>
</dbReference>
<dbReference type="SUPFAM" id="SSF54236">
    <property type="entry name" value="Ubiquitin-like"/>
    <property type="match status" value="1"/>
</dbReference>
<protein>
    <submittedName>
        <fullName evidence="5">Unannotated protein</fullName>
    </submittedName>
</protein>
<dbReference type="SMART" id="SM00213">
    <property type="entry name" value="UBQ"/>
    <property type="match status" value="1"/>
</dbReference>
<evidence type="ECO:0000313" key="5">
    <source>
        <dbReference type="EMBL" id="CAB4950929.1"/>
    </source>
</evidence>
<keyword evidence="2" id="KW-1017">Isopeptide bond</keyword>
<feature type="domain" description="Fibronectin type-III" evidence="4">
    <location>
        <begin position="199"/>
        <end position="285"/>
    </location>
</feature>
<evidence type="ECO:0000259" key="3">
    <source>
        <dbReference type="PROSITE" id="PS50053"/>
    </source>
</evidence>
<comment type="similarity">
    <text evidence="1">Belongs to the ubiquitin family.</text>
</comment>
<feature type="domain" description="Ubiquitin-like" evidence="3">
    <location>
        <begin position="1"/>
        <end position="76"/>
    </location>
</feature>
<proteinExistence type="inferred from homology"/>
<organism evidence="5">
    <name type="scientific">freshwater metagenome</name>
    <dbReference type="NCBI Taxonomy" id="449393"/>
    <lineage>
        <taxon>unclassified sequences</taxon>
        <taxon>metagenomes</taxon>
        <taxon>ecological metagenomes</taxon>
    </lineage>
</organism>
<reference evidence="5" key="1">
    <citation type="submission" date="2020-05" db="EMBL/GenBank/DDBJ databases">
        <authorList>
            <person name="Chiriac C."/>
            <person name="Salcher M."/>
            <person name="Ghai R."/>
            <person name="Kavagutti S V."/>
        </authorList>
    </citation>
    <scope>NUCLEOTIDE SEQUENCE</scope>
</reference>
<dbReference type="Gene3D" id="3.10.20.90">
    <property type="entry name" value="Phosphatidylinositol 3-kinase Catalytic Subunit, Chain A, domain 1"/>
    <property type="match status" value="1"/>
</dbReference>
<dbReference type="InterPro" id="IPR013783">
    <property type="entry name" value="Ig-like_fold"/>
</dbReference>
<dbReference type="CDD" id="cd00063">
    <property type="entry name" value="FN3"/>
    <property type="match status" value="1"/>
</dbReference>
<dbReference type="PROSITE" id="PS50853">
    <property type="entry name" value="FN3"/>
    <property type="match status" value="1"/>
</dbReference>
<dbReference type="InterPro" id="IPR050158">
    <property type="entry name" value="Ubiquitin_ubiquitin-like"/>
</dbReference>
<dbReference type="EMBL" id="CAFBNC010000125">
    <property type="protein sequence ID" value="CAB4950929.1"/>
    <property type="molecule type" value="Genomic_DNA"/>
</dbReference>
<evidence type="ECO:0000256" key="1">
    <source>
        <dbReference type="ARBA" id="ARBA00008430"/>
    </source>
</evidence>
<dbReference type="PRINTS" id="PR00348">
    <property type="entry name" value="UBIQUITIN"/>
</dbReference>